<dbReference type="GO" id="GO:0000976">
    <property type="term" value="F:transcription cis-regulatory region binding"/>
    <property type="evidence" value="ECO:0007669"/>
    <property type="project" value="TreeGrafter"/>
</dbReference>
<keyword evidence="3" id="KW-0238">DNA-binding</keyword>
<dbReference type="GO" id="GO:0000981">
    <property type="term" value="F:DNA-binding transcription factor activity, RNA polymerase II-specific"/>
    <property type="evidence" value="ECO:0007669"/>
    <property type="project" value="InterPro"/>
</dbReference>
<gene>
    <name evidence="7" type="ORF">BU16DRAFT_574455</name>
</gene>
<evidence type="ECO:0000313" key="7">
    <source>
        <dbReference type="EMBL" id="KAF2492494.1"/>
    </source>
</evidence>
<evidence type="ECO:0008006" key="9">
    <source>
        <dbReference type="Google" id="ProtNLM"/>
    </source>
</evidence>
<dbReference type="GO" id="GO:0008270">
    <property type="term" value="F:zinc ion binding"/>
    <property type="evidence" value="ECO:0007669"/>
    <property type="project" value="InterPro"/>
</dbReference>
<dbReference type="OrthoDB" id="1600564at2759"/>
<protein>
    <recommendedName>
        <fullName evidence="9">Zn(2)-C6 fungal-type domain-containing protein</fullName>
    </recommendedName>
</protein>
<dbReference type="InterPro" id="IPR036864">
    <property type="entry name" value="Zn2-C6_fun-type_DNA-bd_sf"/>
</dbReference>
<sequence length="631" mass="69809">MERARPAPVHSSTYGQACMQCYKAKCRCVPSSKGDSCERCHRLRKECLPSGSIRRRNAHGAEESDTRIAQLEGKIEILLSTMQSIVSSSGSSPETLQLLHEQRIPSSTSGPNDTPASSIGTNPSISGIPTPATGPSPLIPSPLTPSPLMLAPTDPLSPSRYASSPSEPSPRQAEECLNFFRSRMLPYFPFIILTPDLVAWQLRQTRPFLFQAILAVTAFSAQIRLARVEELKRILFTSALLKVQSSIDLLLGLLTYLAWSTDAFLGRADLISRLMILAISLVYDLRLFKPLRPETMLMMTITQGQNYGSDQNPNDETVQGFMEKQRAVLACFVLSSNISSHLGRIDALRWTPQMEDALRIIEASKACLTDEAFTFQVRLQLLKQRAAHIREQQEIDGARTATASVTTSVPGLLYIKTLREQLHGLMSSFPPDLLQRGDWDSPPINLSGSGSDGGNLPGFERLKCLWGSVESIKSWLDSFYNISPSDLVGLPFHFWSQMILCVTVLKYLSVLEDPAWDCQEVRNTVDLIATMDCMIEKLDRVCIESSLQCDDSLFGLLSKLLAKCRVWAGARLNKASLIQDAEGLPCQSAASGETSHINSIPDLDQMIWMQSIDLENDQWLQEALGFPGPIS</sequence>
<evidence type="ECO:0000256" key="6">
    <source>
        <dbReference type="SAM" id="MobiDB-lite"/>
    </source>
</evidence>
<feature type="compositionally biased region" description="Pro residues" evidence="6">
    <location>
        <begin position="132"/>
        <end position="145"/>
    </location>
</feature>
<comment type="subcellular location">
    <subcellularLocation>
        <location evidence="1">Nucleus</location>
    </subcellularLocation>
</comment>
<dbReference type="PANTHER" id="PTHR31845:SF18">
    <property type="entry name" value="ZN(II)2CYS6 TRANSCRIPTION FACTOR (EUROFUNG)"/>
    <property type="match status" value="1"/>
</dbReference>
<dbReference type="AlphaFoldDB" id="A0A6A6QKD0"/>
<evidence type="ECO:0000256" key="1">
    <source>
        <dbReference type="ARBA" id="ARBA00004123"/>
    </source>
</evidence>
<dbReference type="PANTHER" id="PTHR31845">
    <property type="entry name" value="FINGER DOMAIN PROTEIN, PUTATIVE-RELATED"/>
    <property type="match status" value="1"/>
</dbReference>
<evidence type="ECO:0000313" key="8">
    <source>
        <dbReference type="Proteomes" id="UP000799750"/>
    </source>
</evidence>
<dbReference type="GO" id="GO:0005634">
    <property type="term" value="C:nucleus"/>
    <property type="evidence" value="ECO:0007669"/>
    <property type="project" value="UniProtKB-SubCell"/>
</dbReference>
<evidence type="ECO:0000256" key="5">
    <source>
        <dbReference type="ARBA" id="ARBA00023242"/>
    </source>
</evidence>
<evidence type="ECO:0000256" key="2">
    <source>
        <dbReference type="ARBA" id="ARBA00023015"/>
    </source>
</evidence>
<dbReference type="Gene3D" id="4.10.240.10">
    <property type="entry name" value="Zn(2)-C6 fungal-type DNA-binding domain"/>
    <property type="match status" value="1"/>
</dbReference>
<reference evidence="7" key="1">
    <citation type="journal article" date="2020" name="Stud. Mycol.">
        <title>101 Dothideomycetes genomes: a test case for predicting lifestyles and emergence of pathogens.</title>
        <authorList>
            <person name="Haridas S."/>
            <person name="Albert R."/>
            <person name="Binder M."/>
            <person name="Bloem J."/>
            <person name="Labutti K."/>
            <person name="Salamov A."/>
            <person name="Andreopoulos B."/>
            <person name="Baker S."/>
            <person name="Barry K."/>
            <person name="Bills G."/>
            <person name="Bluhm B."/>
            <person name="Cannon C."/>
            <person name="Castanera R."/>
            <person name="Culley D."/>
            <person name="Daum C."/>
            <person name="Ezra D."/>
            <person name="Gonzalez J."/>
            <person name="Henrissat B."/>
            <person name="Kuo A."/>
            <person name="Liang C."/>
            <person name="Lipzen A."/>
            <person name="Lutzoni F."/>
            <person name="Magnuson J."/>
            <person name="Mondo S."/>
            <person name="Nolan M."/>
            <person name="Ohm R."/>
            <person name="Pangilinan J."/>
            <person name="Park H.-J."/>
            <person name="Ramirez L."/>
            <person name="Alfaro M."/>
            <person name="Sun H."/>
            <person name="Tritt A."/>
            <person name="Yoshinaga Y."/>
            <person name="Zwiers L.-H."/>
            <person name="Turgeon B."/>
            <person name="Goodwin S."/>
            <person name="Spatafora J."/>
            <person name="Crous P."/>
            <person name="Grigoriev I."/>
        </authorList>
    </citation>
    <scope>NUCLEOTIDE SEQUENCE</scope>
    <source>
        <strain evidence="7">CBS 269.34</strain>
    </source>
</reference>
<feature type="region of interest" description="Disordered" evidence="6">
    <location>
        <begin position="103"/>
        <end position="170"/>
    </location>
</feature>
<name>A0A6A6QKD0_9PEZI</name>
<organism evidence="7 8">
    <name type="scientific">Lophium mytilinum</name>
    <dbReference type="NCBI Taxonomy" id="390894"/>
    <lineage>
        <taxon>Eukaryota</taxon>
        <taxon>Fungi</taxon>
        <taxon>Dikarya</taxon>
        <taxon>Ascomycota</taxon>
        <taxon>Pezizomycotina</taxon>
        <taxon>Dothideomycetes</taxon>
        <taxon>Pleosporomycetidae</taxon>
        <taxon>Mytilinidiales</taxon>
        <taxon>Mytilinidiaceae</taxon>
        <taxon>Lophium</taxon>
    </lineage>
</organism>
<keyword evidence="5" id="KW-0539">Nucleus</keyword>
<keyword evidence="2" id="KW-0805">Transcription regulation</keyword>
<feature type="compositionally biased region" description="Polar residues" evidence="6">
    <location>
        <begin position="104"/>
        <end position="127"/>
    </location>
</feature>
<evidence type="ECO:0000256" key="4">
    <source>
        <dbReference type="ARBA" id="ARBA00023163"/>
    </source>
</evidence>
<proteinExistence type="predicted"/>
<keyword evidence="8" id="KW-1185">Reference proteome</keyword>
<accession>A0A6A6QKD0</accession>
<keyword evidence="4" id="KW-0804">Transcription</keyword>
<evidence type="ECO:0000256" key="3">
    <source>
        <dbReference type="ARBA" id="ARBA00023125"/>
    </source>
</evidence>
<dbReference type="EMBL" id="MU004194">
    <property type="protein sequence ID" value="KAF2492494.1"/>
    <property type="molecule type" value="Genomic_DNA"/>
</dbReference>
<dbReference type="Proteomes" id="UP000799750">
    <property type="component" value="Unassembled WGS sequence"/>
</dbReference>
<dbReference type="InterPro" id="IPR051089">
    <property type="entry name" value="prtT"/>
</dbReference>